<dbReference type="GO" id="GO:0000166">
    <property type="term" value="F:nucleotide binding"/>
    <property type="evidence" value="ECO:0007669"/>
    <property type="project" value="InterPro"/>
</dbReference>
<dbReference type="Proteomes" id="UP000094067">
    <property type="component" value="Unassembled WGS sequence"/>
</dbReference>
<proteinExistence type="predicted"/>
<dbReference type="InterPro" id="IPR036291">
    <property type="entry name" value="NAD(P)-bd_dom_sf"/>
</dbReference>
<sequence>MKKFIVIGLGSMGKRRIRLIKDYMNYDIIGVDSDQMRCTEVSELYQIPCYTSIKDVLRDNDIFAAIVSTSPLTHYKIIKELLLSNIHVFSEINLTSHGYGELISLAQQHNLILFLSSTQLYRKEVIYTQSLIPNPSNLNYTYHVGQYLPDWHPWETYKNFFVSKKETNACKEILAIELPWLISTFGDVLNFKIVKKKSTCLELDYNDTYLIIMEHQNNNHGVFIVDIVCRDAIQSFRLFGENILLEWNGTPDEYYEFDFNTGHMKKHIFNGTVIKDAHYSSNIIENDYLEELKAFEDKICYPTHKYYDFQDNLKTLDLIDKMEESN</sequence>
<gene>
    <name evidence="2" type="ORF">BEI61_01521</name>
</gene>
<dbReference type="RefSeq" id="WP_069151839.1">
    <property type="nucleotide sequence ID" value="NZ_MCGH01000002.1"/>
</dbReference>
<dbReference type="InterPro" id="IPR000683">
    <property type="entry name" value="Gfo/Idh/MocA-like_OxRdtase_N"/>
</dbReference>
<dbReference type="Gene3D" id="3.30.360.10">
    <property type="entry name" value="Dihydrodipicolinate Reductase, domain 2"/>
    <property type="match status" value="1"/>
</dbReference>
<dbReference type="InterPro" id="IPR051450">
    <property type="entry name" value="Gfo/Idh/MocA_Oxidoreductases"/>
</dbReference>
<feature type="domain" description="Gfo/Idh/MocA-like oxidoreductase N-terminal" evidence="1">
    <location>
        <begin position="3"/>
        <end position="114"/>
    </location>
</feature>
<dbReference type="AlphaFoldDB" id="A0A1E3AA49"/>
<name>A0A1E3AA49_9FIRM</name>
<accession>A0A1E3AA49</accession>
<evidence type="ECO:0000259" key="1">
    <source>
        <dbReference type="Pfam" id="PF01408"/>
    </source>
</evidence>
<dbReference type="Pfam" id="PF01408">
    <property type="entry name" value="GFO_IDH_MocA"/>
    <property type="match status" value="1"/>
</dbReference>
<dbReference type="PATRIC" id="fig|1432052.4.peg.1703"/>
<dbReference type="PANTHER" id="PTHR43377:SF1">
    <property type="entry name" value="BILIVERDIN REDUCTASE A"/>
    <property type="match status" value="1"/>
</dbReference>
<dbReference type="Gene3D" id="3.40.50.720">
    <property type="entry name" value="NAD(P)-binding Rossmann-like Domain"/>
    <property type="match status" value="1"/>
</dbReference>
<evidence type="ECO:0000313" key="3">
    <source>
        <dbReference type="Proteomes" id="UP000094067"/>
    </source>
</evidence>
<reference evidence="2 3" key="1">
    <citation type="submission" date="2016-07" db="EMBL/GenBank/DDBJ databases">
        <title>Characterization of isolates of Eisenbergiella tayi derived from blood cultures, using whole genome sequencing.</title>
        <authorList>
            <person name="Burdz T."/>
            <person name="Wiebe D."/>
            <person name="Huynh C."/>
            <person name="Bernard K."/>
        </authorList>
    </citation>
    <scope>NUCLEOTIDE SEQUENCE [LARGE SCALE GENOMIC DNA]</scope>
    <source>
        <strain evidence="2 3">NML 110608</strain>
    </source>
</reference>
<dbReference type="PANTHER" id="PTHR43377">
    <property type="entry name" value="BILIVERDIN REDUCTASE A"/>
    <property type="match status" value="1"/>
</dbReference>
<evidence type="ECO:0000313" key="2">
    <source>
        <dbReference type="EMBL" id="ODM05632.1"/>
    </source>
</evidence>
<dbReference type="EMBL" id="MCGH01000002">
    <property type="protein sequence ID" value="ODM05632.1"/>
    <property type="molecule type" value="Genomic_DNA"/>
</dbReference>
<comment type="caution">
    <text evidence="2">The sequence shown here is derived from an EMBL/GenBank/DDBJ whole genome shotgun (WGS) entry which is preliminary data.</text>
</comment>
<organism evidence="2 3">
    <name type="scientific">Eisenbergiella tayi</name>
    <dbReference type="NCBI Taxonomy" id="1432052"/>
    <lineage>
        <taxon>Bacteria</taxon>
        <taxon>Bacillati</taxon>
        <taxon>Bacillota</taxon>
        <taxon>Clostridia</taxon>
        <taxon>Lachnospirales</taxon>
        <taxon>Lachnospiraceae</taxon>
        <taxon>Eisenbergiella</taxon>
    </lineage>
</organism>
<dbReference type="SUPFAM" id="SSF51735">
    <property type="entry name" value="NAD(P)-binding Rossmann-fold domains"/>
    <property type="match status" value="1"/>
</dbReference>
<protein>
    <submittedName>
        <fullName evidence="2">Oxidoreductase family, NAD-binding Rossmann fold</fullName>
    </submittedName>
</protein>